<dbReference type="KEGG" id="vg:26796697"/>
<protein>
    <submittedName>
        <fullName evidence="1">Uncharacterized protein</fullName>
    </submittedName>
</protein>
<organism evidence="1 2">
    <name type="scientific">Pseudoalteromonas phage H101</name>
    <dbReference type="NCBI Taxonomy" id="1654919"/>
    <lineage>
        <taxon>Viruses</taxon>
        <taxon>Duplodnaviria</taxon>
        <taxon>Heunggongvirae</taxon>
        <taxon>Uroviricota</taxon>
        <taxon>Caudoviricetes</taxon>
        <taxon>Shandongvirus</taxon>
        <taxon>Shandongvirus H101</taxon>
    </lineage>
</organism>
<reference evidence="1 2" key="1">
    <citation type="submission" date="2015-05" db="EMBL/GenBank/DDBJ databases">
        <authorList>
            <person name="Wang D.B."/>
            <person name="Wang M."/>
        </authorList>
    </citation>
    <scope>NUCLEOTIDE SEQUENCE [LARGE SCALE GENOMIC DNA]</scope>
</reference>
<keyword evidence="2" id="KW-1185">Reference proteome</keyword>
<dbReference type="EMBL" id="KR534323">
    <property type="protein sequence ID" value="AKO61103.1"/>
    <property type="molecule type" value="Genomic_DNA"/>
</dbReference>
<proteinExistence type="predicted"/>
<dbReference type="Proteomes" id="UP000202763">
    <property type="component" value="Segment"/>
</dbReference>
<name>A0A0H4IS42_9CAUD</name>
<evidence type="ECO:0000313" key="1">
    <source>
        <dbReference type="EMBL" id="AKO61103.1"/>
    </source>
</evidence>
<accession>A0A0H4IS42</accession>
<evidence type="ECO:0000313" key="2">
    <source>
        <dbReference type="Proteomes" id="UP000202763"/>
    </source>
</evidence>
<dbReference type="GeneID" id="26796697"/>
<sequence>MDCRNINVFERSLDNTRSKPQAYIFLDKIPPETYQEMLNTIQDEDISLGNFTIALSDESGSHLLNIASGRGRGKGYFGILELELRGALVDYDGEVLTLNPDYLPVFHCILDDFAVCILETSMLDKITLEDIIDHLEDKLDIEVVVEELPETDEGFFPEVTKYFTLQTEVDKFYKELSNEDRVRNIITDRVTLESMQRDLENSDILE</sequence>
<dbReference type="RefSeq" id="YP_009225636.1">
    <property type="nucleotide sequence ID" value="NC_029094.1"/>
</dbReference>